<organism evidence="8 9">
    <name type="scientific">Desulfovibrio ferrophilus</name>
    <dbReference type="NCBI Taxonomy" id="241368"/>
    <lineage>
        <taxon>Bacteria</taxon>
        <taxon>Pseudomonadati</taxon>
        <taxon>Thermodesulfobacteriota</taxon>
        <taxon>Desulfovibrionia</taxon>
        <taxon>Desulfovibrionales</taxon>
        <taxon>Desulfovibrionaceae</taxon>
        <taxon>Desulfovibrio</taxon>
    </lineage>
</organism>
<evidence type="ECO:0000259" key="6">
    <source>
        <dbReference type="Pfam" id="PF00389"/>
    </source>
</evidence>
<dbReference type="GO" id="GO:0016616">
    <property type="term" value="F:oxidoreductase activity, acting on the CH-OH group of donors, NAD or NADP as acceptor"/>
    <property type="evidence" value="ECO:0007669"/>
    <property type="project" value="InterPro"/>
</dbReference>
<dbReference type="SUPFAM" id="SSF51735">
    <property type="entry name" value="NAD(P)-binding Rossmann-fold domains"/>
    <property type="match status" value="1"/>
</dbReference>
<evidence type="ECO:0000256" key="3">
    <source>
        <dbReference type="ARBA" id="ARBA00023002"/>
    </source>
</evidence>
<dbReference type="PROSITE" id="PS00065">
    <property type="entry name" value="D_2_HYDROXYACID_DH_1"/>
    <property type="match status" value="1"/>
</dbReference>
<comment type="similarity">
    <text evidence="1 5">Belongs to the D-isomer specific 2-hydroxyacid dehydrogenase family.</text>
</comment>
<dbReference type="GO" id="GO:0008652">
    <property type="term" value="P:amino acid biosynthetic process"/>
    <property type="evidence" value="ECO:0007669"/>
    <property type="project" value="UniProtKB-KW"/>
</dbReference>
<keyword evidence="4" id="KW-0520">NAD</keyword>
<dbReference type="CDD" id="cd05198">
    <property type="entry name" value="formate_dh_like"/>
    <property type="match status" value="1"/>
</dbReference>
<dbReference type="InterPro" id="IPR006140">
    <property type="entry name" value="D-isomer_DH_NAD-bd"/>
</dbReference>
<evidence type="ECO:0000256" key="2">
    <source>
        <dbReference type="ARBA" id="ARBA00022605"/>
    </source>
</evidence>
<feature type="domain" description="D-isomer specific 2-hydroxyacid dehydrogenase NAD-binding" evidence="7">
    <location>
        <begin position="115"/>
        <end position="292"/>
    </location>
</feature>
<reference evidence="8 9" key="1">
    <citation type="journal article" date="2018" name="Sci. Adv.">
        <title>Multi-heme cytochromes provide a pathway for survival in energy-limited environments.</title>
        <authorList>
            <person name="Deng X."/>
            <person name="Dohmae N."/>
            <person name="Nealson K.H."/>
            <person name="Hashimoto K."/>
            <person name="Okamoto A."/>
        </authorList>
    </citation>
    <scope>NUCLEOTIDE SEQUENCE [LARGE SCALE GENOMIC DNA]</scope>
    <source>
        <strain evidence="8 9">IS5</strain>
    </source>
</reference>
<dbReference type="InterPro" id="IPR036291">
    <property type="entry name" value="NAD(P)-bd_dom_sf"/>
</dbReference>
<dbReference type="Pfam" id="PF02826">
    <property type="entry name" value="2-Hacid_dh_C"/>
    <property type="match status" value="1"/>
</dbReference>
<dbReference type="InterPro" id="IPR029753">
    <property type="entry name" value="D-isomer_DH_CS"/>
</dbReference>
<dbReference type="KEGG" id="dfl:DFE_2862"/>
<dbReference type="AlphaFoldDB" id="A0A2Z6B2B8"/>
<evidence type="ECO:0000313" key="9">
    <source>
        <dbReference type="Proteomes" id="UP000269883"/>
    </source>
</evidence>
<dbReference type="PANTHER" id="PTHR42789">
    <property type="entry name" value="D-ISOMER SPECIFIC 2-HYDROXYACID DEHYDROGENASE FAMILY PROTEIN (AFU_ORTHOLOGUE AFUA_6G10090)"/>
    <property type="match status" value="1"/>
</dbReference>
<keyword evidence="2" id="KW-0028">Amino-acid biosynthesis</keyword>
<evidence type="ECO:0000256" key="5">
    <source>
        <dbReference type="RuleBase" id="RU003719"/>
    </source>
</evidence>
<proteinExistence type="inferred from homology"/>
<gene>
    <name evidence="8" type="primary">pdxB_1</name>
    <name evidence="8" type="ORF">DFE_2862</name>
</gene>
<evidence type="ECO:0000256" key="4">
    <source>
        <dbReference type="ARBA" id="ARBA00023027"/>
    </source>
</evidence>
<name>A0A2Z6B2B8_9BACT</name>
<dbReference type="GO" id="GO:0051287">
    <property type="term" value="F:NAD binding"/>
    <property type="evidence" value="ECO:0007669"/>
    <property type="project" value="InterPro"/>
</dbReference>
<feature type="domain" description="D-isomer specific 2-hydroxyacid dehydrogenase catalytic" evidence="6">
    <location>
        <begin position="27"/>
        <end position="312"/>
    </location>
</feature>
<dbReference type="Gene3D" id="3.40.50.720">
    <property type="entry name" value="NAD(P)-binding Rossmann-like Domain"/>
    <property type="match status" value="2"/>
</dbReference>
<evidence type="ECO:0000313" key="8">
    <source>
        <dbReference type="EMBL" id="BBD09588.1"/>
    </source>
</evidence>
<dbReference type="InterPro" id="IPR029752">
    <property type="entry name" value="D-isomer_DH_CS1"/>
</dbReference>
<keyword evidence="9" id="KW-1185">Reference proteome</keyword>
<dbReference type="InterPro" id="IPR006139">
    <property type="entry name" value="D-isomer_2_OHA_DH_cat_dom"/>
</dbReference>
<sequence>MYKLLVVTPIAHIRGLREKLASKFDLLEYPDPLFEDVVEVLPEADVIFTNPNKSKLPIDSKLQQAMTKLKVITTASTGLIHIDLIEAGRRGVEVISLTKELATIEKISSTAEHALALTLSALRRVPWSFSDVLDGNWDYEKFIGRQIDHLTVGVVGYGRLGKMYARYAQALGAEVLVCDPAYGSDNCPFPVQDMAEMVPRCDIISLHIHATSENLGLIGSELLASAREDLLLVNTSRGEVVDEKALQTFLGRNPGACYATDVLASEQTSKWDSPIYGLAKSGGNVLITPHTGGMTREAQEIAYHRVADMLIECAESL</sequence>
<evidence type="ECO:0000259" key="7">
    <source>
        <dbReference type="Pfam" id="PF02826"/>
    </source>
</evidence>
<dbReference type="EMBL" id="AP017378">
    <property type="protein sequence ID" value="BBD09588.1"/>
    <property type="molecule type" value="Genomic_DNA"/>
</dbReference>
<keyword evidence="3 5" id="KW-0560">Oxidoreductase</keyword>
<protein>
    <submittedName>
        <fullName evidence="8">4-phosphoerythronate dehydrogenase</fullName>
    </submittedName>
</protein>
<dbReference type="InterPro" id="IPR050857">
    <property type="entry name" value="D-2-hydroxyacid_DH"/>
</dbReference>
<dbReference type="RefSeq" id="WP_172961772.1">
    <property type="nucleotide sequence ID" value="NZ_AP017378.1"/>
</dbReference>
<dbReference type="PANTHER" id="PTHR42789:SF1">
    <property type="entry name" value="D-ISOMER SPECIFIC 2-HYDROXYACID DEHYDROGENASE FAMILY PROTEIN (AFU_ORTHOLOGUE AFUA_6G10090)"/>
    <property type="match status" value="1"/>
</dbReference>
<dbReference type="Proteomes" id="UP000269883">
    <property type="component" value="Chromosome"/>
</dbReference>
<accession>A0A2Z6B2B8</accession>
<dbReference type="SUPFAM" id="SSF52283">
    <property type="entry name" value="Formate/glycerate dehydrogenase catalytic domain-like"/>
    <property type="match status" value="1"/>
</dbReference>
<evidence type="ECO:0000256" key="1">
    <source>
        <dbReference type="ARBA" id="ARBA00005854"/>
    </source>
</evidence>
<dbReference type="PROSITE" id="PS00671">
    <property type="entry name" value="D_2_HYDROXYACID_DH_3"/>
    <property type="match status" value="1"/>
</dbReference>
<dbReference type="Pfam" id="PF00389">
    <property type="entry name" value="2-Hacid_dh"/>
    <property type="match status" value="1"/>
</dbReference>